<organism evidence="2 3">
    <name type="scientific">Heterodermia speciosa</name>
    <dbReference type="NCBI Taxonomy" id="116794"/>
    <lineage>
        <taxon>Eukaryota</taxon>
        <taxon>Fungi</taxon>
        <taxon>Dikarya</taxon>
        <taxon>Ascomycota</taxon>
        <taxon>Pezizomycotina</taxon>
        <taxon>Lecanoromycetes</taxon>
        <taxon>OSLEUM clade</taxon>
        <taxon>Lecanoromycetidae</taxon>
        <taxon>Caliciales</taxon>
        <taxon>Physciaceae</taxon>
        <taxon>Heterodermia</taxon>
    </lineage>
</organism>
<protein>
    <submittedName>
        <fullName evidence="2">Uncharacterized protein</fullName>
    </submittedName>
</protein>
<dbReference type="Proteomes" id="UP000664521">
    <property type="component" value="Unassembled WGS sequence"/>
</dbReference>
<dbReference type="EMBL" id="CAJPDS010000041">
    <property type="protein sequence ID" value="CAF9926467.1"/>
    <property type="molecule type" value="Genomic_DNA"/>
</dbReference>
<reference evidence="2" key="1">
    <citation type="submission" date="2021-03" db="EMBL/GenBank/DDBJ databases">
        <authorList>
            <person name="Tagirdzhanova G."/>
        </authorList>
    </citation>
    <scope>NUCLEOTIDE SEQUENCE</scope>
</reference>
<sequence>MGSAAEADFLGFGSSTEAADESFMPESPPAEPSGFSADSQPAASPTPQPAAAAPPAATPDNLADFFSSPAAGPSSSSGDRSSTAHIDDMFSAAPRPATARPSQAPQPSAAPSTSSSAPRPAARPPPAVSRPAVPASMIDFGDEAAMLAQNPELYKGLEAVQGNTLADRQTPI</sequence>
<name>A0A8H3IFU2_9LECA</name>
<feature type="compositionally biased region" description="Low complexity" evidence="1">
    <location>
        <begin position="91"/>
        <end position="120"/>
    </location>
</feature>
<accession>A0A8H3IFU2</accession>
<comment type="caution">
    <text evidence="2">The sequence shown here is derived from an EMBL/GenBank/DDBJ whole genome shotgun (WGS) entry which is preliminary data.</text>
</comment>
<proteinExistence type="predicted"/>
<evidence type="ECO:0000313" key="2">
    <source>
        <dbReference type="EMBL" id="CAF9926467.1"/>
    </source>
</evidence>
<feature type="region of interest" description="Disordered" evidence="1">
    <location>
        <begin position="1"/>
        <end position="135"/>
    </location>
</feature>
<evidence type="ECO:0000313" key="3">
    <source>
        <dbReference type="Proteomes" id="UP000664521"/>
    </source>
</evidence>
<feature type="compositionally biased region" description="Low complexity" evidence="1">
    <location>
        <begin position="37"/>
        <end position="81"/>
    </location>
</feature>
<gene>
    <name evidence="2" type="ORF">HETSPECPRED_006341</name>
</gene>
<keyword evidence="3" id="KW-1185">Reference proteome</keyword>
<dbReference type="AlphaFoldDB" id="A0A8H3IFU2"/>
<evidence type="ECO:0000256" key="1">
    <source>
        <dbReference type="SAM" id="MobiDB-lite"/>
    </source>
</evidence>